<dbReference type="Gene3D" id="3.40.50.970">
    <property type="match status" value="1"/>
</dbReference>
<dbReference type="GO" id="GO:0005829">
    <property type="term" value="C:cytosol"/>
    <property type="evidence" value="ECO:0007669"/>
    <property type="project" value="TreeGrafter"/>
</dbReference>
<dbReference type="SUPFAM" id="SSF52518">
    <property type="entry name" value="Thiamin diphosphate-binding fold (THDP-binding)"/>
    <property type="match status" value="1"/>
</dbReference>
<dbReference type="InterPro" id="IPR029061">
    <property type="entry name" value="THDP-binding"/>
</dbReference>
<evidence type="ECO:0000313" key="2">
    <source>
        <dbReference type="EMBL" id="SQC42141.1"/>
    </source>
</evidence>
<dbReference type="EC" id="2.2.1.1" evidence="2"/>
<feature type="domain" description="Transketolase N-terminal" evidence="1">
    <location>
        <begin position="1"/>
        <end position="79"/>
    </location>
</feature>
<dbReference type="EMBL" id="UAWN01000017">
    <property type="protein sequence ID" value="SQC42141.1"/>
    <property type="molecule type" value="Genomic_DNA"/>
</dbReference>
<dbReference type="PANTHER" id="PTHR43522:SF2">
    <property type="entry name" value="TRANSKETOLASE 1-RELATED"/>
    <property type="match status" value="1"/>
</dbReference>
<keyword evidence="2" id="KW-0808">Transferase</keyword>
<gene>
    <name evidence="2" type="primary">tktA_2</name>
    <name evidence="2" type="ORF">NCTC9128_07571</name>
</gene>
<sequence length="108" mass="11635">MLIYSLLHLTGYDLPISELKTSASCHSKTPGHPEVGYTAGVETTTGPLGQGIANAVGMAIAEKTLAAQFNRPGHDIVDPLHLRLHGRRLHDGRHFSRSVLPGRYPETG</sequence>
<dbReference type="Pfam" id="PF00456">
    <property type="entry name" value="Transketolase_N"/>
    <property type="match status" value="1"/>
</dbReference>
<organism evidence="2 3">
    <name type="scientific">Klebsiella pneumoniae</name>
    <dbReference type="NCBI Taxonomy" id="573"/>
    <lineage>
        <taxon>Bacteria</taxon>
        <taxon>Pseudomonadati</taxon>
        <taxon>Pseudomonadota</taxon>
        <taxon>Gammaproteobacteria</taxon>
        <taxon>Enterobacterales</taxon>
        <taxon>Enterobacteriaceae</taxon>
        <taxon>Klebsiella/Raoultella group</taxon>
        <taxon>Klebsiella</taxon>
        <taxon>Klebsiella pneumoniae complex</taxon>
    </lineage>
</organism>
<accession>A0A2X3F0T8</accession>
<evidence type="ECO:0000313" key="3">
    <source>
        <dbReference type="Proteomes" id="UP000251088"/>
    </source>
</evidence>
<proteinExistence type="predicted"/>
<dbReference type="InterPro" id="IPR033247">
    <property type="entry name" value="Transketolase_fam"/>
</dbReference>
<protein>
    <submittedName>
        <fullName evidence="2">Transketolase</fullName>
        <ecNumber evidence="2">2.2.1.1</ecNumber>
    </submittedName>
</protein>
<dbReference type="InterPro" id="IPR005474">
    <property type="entry name" value="Transketolase_N"/>
</dbReference>
<dbReference type="GO" id="GO:0006098">
    <property type="term" value="P:pentose-phosphate shunt"/>
    <property type="evidence" value="ECO:0007669"/>
    <property type="project" value="TreeGrafter"/>
</dbReference>
<dbReference type="PANTHER" id="PTHR43522">
    <property type="entry name" value="TRANSKETOLASE"/>
    <property type="match status" value="1"/>
</dbReference>
<dbReference type="AlphaFoldDB" id="A0A2X3F0T8"/>
<name>A0A2X3F0T8_KLEPN</name>
<dbReference type="GO" id="GO:0004802">
    <property type="term" value="F:transketolase activity"/>
    <property type="evidence" value="ECO:0007669"/>
    <property type="project" value="UniProtKB-EC"/>
</dbReference>
<evidence type="ECO:0000259" key="1">
    <source>
        <dbReference type="Pfam" id="PF00456"/>
    </source>
</evidence>
<dbReference type="Proteomes" id="UP000251088">
    <property type="component" value="Unassembled WGS sequence"/>
</dbReference>
<reference evidence="2 3" key="1">
    <citation type="submission" date="2018-06" db="EMBL/GenBank/DDBJ databases">
        <authorList>
            <consortium name="Pathogen Informatics"/>
            <person name="Doyle S."/>
        </authorList>
    </citation>
    <scope>NUCLEOTIDE SEQUENCE [LARGE SCALE GENOMIC DNA]</scope>
    <source>
        <strain evidence="2 3">NCTC9128</strain>
    </source>
</reference>